<comment type="caution">
    <text evidence="2">The sequence shown here is derived from an EMBL/GenBank/DDBJ whole genome shotgun (WGS) entry which is preliminary data.</text>
</comment>
<proteinExistence type="predicted"/>
<accession>A0A2J7ZTW4</accession>
<organism evidence="2 3">
    <name type="scientific">Tetrabaena socialis</name>
    <dbReference type="NCBI Taxonomy" id="47790"/>
    <lineage>
        <taxon>Eukaryota</taxon>
        <taxon>Viridiplantae</taxon>
        <taxon>Chlorophyta</taxon>
        <taxon>core chlorophytes</taxon>
        <taxon>Chlorophyceae</taxon>
        <taxon>CS clade</taxon>
        <taxon>Chlamydomonadales</taxon>
        <taxon>Tetrabaenaceae</taxon>
        <taxon>Tetrabaena</taxon>
    </lineage>
</organism>
<dbReference type="AlphaFoldDB" id="A0A2J7ZTW4"/>
<protein>
    <submittedName>
        <fullName evidence="2">Uncharacterized protein</fullName>
    </submittedName>
</protein>
<gene>
    <name evidence="2" type="ORF">TSOC_010227</name>
</gene>
<dbReference type="Proteomes" id="UP000236333">
    <property type="component" value="Unassembled WGS sequence"/>
</dbReference>
<evidence type="ECO:0000313" key="3">
    <source>
        <dbReference type="Proteomes" id="UP000236333"/>
    </source>
</evidence>
<name>A0A2J7ZTW4_9CHLO</name>
<feature type="region of interest" description="Disordered" evidence="1">
    <location>
        <begin position="288"/>
        <end position="313"/>
    </location>
</feature>
<keyword evidence="3" id="KW-1185">Reference proteome</keyword>
<evidence type="ECO:0000313" key="2">
    <source>
        <dbReference type="EMBL" id="PNH03704.1"/>
    </source>
</evidence>
<evidence type="ECO:0000256" key="1">
    <source>
        <dbReference type="SAM" id="MobiDB-lite"/>
    </source>
</evidence>
<reference evidence="2 3" key="1">
    <citation type="journal article" date="2017" name="Mol. Biol. Evol.">
        <title>The 4-celled Tetrabaena socialis nuclear genome reveals the essential components for genetic control of cell number at the origin of multicellularity in the volvocine lineage.</title>
        <authorList>
            <person name="Featherston J."/>
            <person name="Arakaki Y."/>
            <person name="Hanschen E.R."/>
            <person name="Ferris P.J."/>
            <person name="Michod R.E."/>
            <person name="Olson B.J.S.C."/>
            <person name="Nozaki H."/>
            <person name="Durand P.M."/>
        </authorList>
    </citation>
    <scope>NUCLEOTIDE SEQUENCE [LARGE SCALE GENOMIC DNA]</scope>
    <source>
        <strain evidence="2 3">NIES-571</strain>
    </source>
</reference>
<sequence length="419" mass="42833">MLRAEGVAAELDLARERFVAPPPSLPPPPPLPSAADLASAVAALPPPARQLYDSHYALRPPPDEAAPDAEGGAALGWEVERGRVLGALAAAGEGLEAPPDLESWLGDAKKGMLVLPGPLLALLLRFVRVQVSVTPEAAQSQRNRLLALANMVAQQQRRATEAAAQAAAAGGGGTAAAAAEAAQYGAVAAAAREVGEWAAGGGSGGAAGGAVSAALVALLGGPGAQDFASWLQALALNGAEADRFSSRGAQSTQELLSQQQLGADAERYLAMTHDPRLHVQLGALEAPAAASASTASPRPHTPPPTTTTWTGPGLQLGLGGAGEWLQAMRPQLDAYLRATSRRYLDTLLRNPSWNFTQRLQAVQRLIELNAHFLRQPPAAAGGSPFAPLFAPGGPDLVPQLGTAATAASGPQPRQLPDGF</sequence>
<dbReference type="EMBL" id="PGGS01000473">
    <property type="protein sequence ID" value="PNH03704.1"/>
    <property type="molecule type" value="Genomic_DNA"/>
</dbReference>
<feature type="region of interest" description="Disordered" evidence="1">
    <location>
        <begin position="399"/>
        <end position="419"/>
    </location>
</feature>
<dbReference type="OrthoDB" id="552257at2759"/>
<feature type="compositionally biased region" description="Low complexity" evidence="1">
    <location>
        <begin position="288"/>
        <end position="298"/>
    </location>
</feature>